<dbReference type="InterPro" id="IPR051675">
    <property type="entry name" value="Endo/Exo/Phosphatase_dom_1"/>
</dbReference>
<gene>
    <name evidence="2" type="ORF">UFOPK1909_00412</name>
</gene>
<dbReference type="InterPro" id="IPR019554">
    <property type="entry name" value="Soluble_ligand-bd"/>
</dbReference>
<dbReference type="Gene3D" id="3.10.560.10">
    <property type="entry name" value="Outer membrane lipoprotein wza domain like"/>
    <property type="match status" value="1"/>
</dbReference>
<dbReference type="PANTHER" id="PTHR21180">
    <property type="entry name" value="ENDONUCLEASE/EXONUCLEASE/PHOSPHATASE FAMILY DOMAIN-CONTAINING PROTEIN 1"/>
    <property type="match status" value="1"/>
</dbReference>
<dbReference type="InterPro" id="IPR010994">
    <property type="entry name" value="RuvA_2-like"/>
</dbReference>
<dbReference type="PANTHER" id="PTHR21180:SF32">
    <property type="entry name" value="ENDONUCLEASE_EXONUCLEASE_PHOSPHATASE FAMILY DOMAIN-CONTAINING PROTEIN 1"/>
    <property type="match status" value="1"/>
</dbReference>
<dbReference type="GO" id="GO:0015627">
    <property type="term" value="C:type II protein secretion system complex"/>
    <property type="evidence" value="ECO:0007669"/>
    <property type="project" value="TreeGrafter"/>
</dbReference>
<dbReference type="Gene3D" id="1.10.150.310">
    <property type="entry name" value="Tex RuvX-like domain-like"/>
    <property type="match status" value="1"/>
</dbReference>
<dbReference type="InterPro" id="IPR003583">
    <property type="entry name" value="Hlx-hairpin-Hlx_DNA-bd_motif"/>
</dbReference>
<evidence type="ECO:0000259" key="1">
    <source>
        <dbReference type="SMART" id="SM00278"/>
    </source>
</evidence>
<feature type="domain" description="Helix-hairpin-helix DNA-binding motif class 1" evidence="1">
    <location>
        <begin position="185"/>
        <end position="204"/>
    </location>
</feature>
<dbReference type="Pfam" id="PF12836">
    <property type="entry name" value="HHH_3"/>
    <property type="match status" value="1"/>
</dbReference>
<dbReference type="SMART" id="SM00278">
    <property type="entry name" value="HhH1"/>
    <property type="match status" value="2"/>
</dbReference>
<dbReference type="GO" id="GO:0003677">
    <property type="term" value="F:DNA binding"/>
    <property type="evidence" value="ECO:0007669"/>
    <property type="project" value="InterPro"/>
</dbReference>
<dbReference type="GO" id="GO:0015628">
    <property type="term" value="P:protein secretion by the type II secretion system"/>
    <property type="evidence" value="ECO:0007669"/>
    <property type="project" value="TreeGrafter"/>
</dbReference>
<name>A0A6J6I578_9ZZZZ</name>
<evidence type="ECO:0000313" key="2">
    <source>
        <dbReference type="EMBL" id="CAB4618985.1"/>
    </source>
</evidence>
<proteinExistence type="predicted"/>
<feature type="domain" description="Helix-hairpin-helix DNA-binding motif class 1" evidence="1">
    <location>
        <begin position="155"/>
        <end position="174"/>
    </location>
</feature>
<dbReference type="EMBL" id="CAEZVD010000025">
    <property type="protein sequence ID" value="CAB4618985.1"/>
    <property type="molecule type" value="Genomic_DNA"/>
</dbReference>
<dbReference type="GO" id="GO:0006281">
    <property type="term" value="P:DNA repair"/>
    <property type="evidence" value="ECO:0007669"/>
    <property type="project" value="InterPro"/>
</dbReference>
<organism evidence="2">
    <name type="scientific">freshwater metagenome</name>
    <dbReference type="NCBI Taxonomy" id="449393"/>
    <lineage>
        <taxon>unclassified sequences</taxon>
        <taxon>metagenomes</taxon>
        <taxon>ecological metagenomes</taxon>
    </lineage>
</organism>
<dbReference type="AlphaFoldDB" id="A0A6J6I578"/>
<sequence>MDWIRLKLREALGDKKPISKKLLVFLGLLVFGVVFLINALAAPKVQQIEIANSNANANVGSDPAISVERAKIFIHIVGEVKVPGIYELEAGSRLMDAVFAAGGLAESADQSSVNLARELTDGEQVIVFKSGSLNSPTSIANQAGSQISLNRSTQSDLEELPGVGPALAGRMVDWRSANGGFKKKEDLLNISGIGDKLYAAIKDQVVL</sequence>
<dbReference type="SUPFAM" id="SSF47781">
    <property type="entry name" value="RuvA domain 2-like"/>
    <property type="match status" value="1"/>
</dbReference>
<reference evidence="2" key="1">
    <citation type="submission" date="2020-05" db="EMBL/GenBank/DDBJ databases">
        <authorList>
            <person name="Chiriac C."/>
            <person name="Salcher M."/>
            <person name="Ghai R."/>
            <person name="Kavagutti S V."/>
        </authorList>
    </citation>
    <scope>NUCLEOTIDE SEQUENCE</scope>
</reference>
<dbReference type="Pfam" id="PF10531">
    <property type="entry name" value="SLBB"/>
    <property type="match status" value="1"/>
</dbReference>
<protein>
    <submittedName>
        <fullName evidence="2">Unannotated protein</fullName>
    </submittedName>
</protein>
<accession>A0A6J6I578</accession>